<evidence type="ECO:0000259" key="1">
    <source>
        <dbReference type="Pfam" id="PF02589"/>
    </source>
</evidence>
<organism evidence="2 3">
    <name type="scientific">Grimontia marina</name>
    <dbReference type="NCBI Taxonomy" id="646534"/>
    <lineage>
        <taxon>Bacteria</taxon>
        <taxon>Pseudomonadati</taxon>
        <taxon>Pseudomonadota</taxon>
        <taxon>Gammaproteobacteria</taxon>
        <taxon>Vibrionales</taxon>
        <taxon>Vibrionaceae</taxon>
        <taxon>Grimontia</taxon>
    </lineage>
</organism>
<evidence type="ECO:0000313" key="2">
    <source>
        <dbReference type="EMBL" id="CZF79325.1"/>
    </source>
</evidence>
<protein>
    <submittedName>
        <fullName evidence="2">Lactate utilization protein C</fullName>
    </submittedName>
</protein>
<dbReference type="RefSeq" id="WP_062706243.1">
    <property type="nucleotide sequence ID" value="NZ_CAWRCI010000006.1"/>
</dbReference>
<dbReference type="InterPro" id="IPR003741">
    <property type="entry name" value="LUD_dom"/>
</dbReference>
<keyword evidence="3" id="KW-1185">Reference proteome</keyword>
<dbReference type="EMBL" id="FIZY01000006">
    <property type="protein sequence ID" value="CZF79325.1"/>
    <property type="molecule type" value="Genomic_DNA"/>
</dbReference>
<reference evidence="3" key="1">
    <citation type="submission" date="2016-02" db="EMBL/GenBank/DDBJ databases">
        <authorList>
            <person name="Rodrigo-Torres Lidia"/>
            <person name="Arahal R.David."/>
        </authorList>
    </citation>
    <scope>NUCLEOTIDE SEQUENCE [LARGE SCALE GENOMIC DNA]</scope>
    <source>
        <strain evidence="3">CECT 8713</strain>
    </source>
</reference>
<dbReference type="SUPFAM" id="SSF100950">
    <property type="entry name" value="NagB/RpiA/CoA transferase-like"/>
    <property type="match status" value="1"/>
</dbReference>
<dbReference type="InterPro" id="IPR037171">
    <property type="entry name" value="NagB/RpiA_transferase-like"/>
</dbReference>
<sequence>MKTQSQQARAEIFAKLNAAPRAPQSNELPAWQAWTSDNSQARVERLLGCMEASHTEIIRTEKGSIETALIECIQSNGFGKVLFSKSSPLAEVIANQCPDTMALKYDQTMEALKTTLFQEVDASVNVIKAAIADTGTLAIVAGEDEPRALSLVPPVHIAILHESDIVSNFSELMASPFWKEAGWETQPPTNLVLISGPSKTADIQQTLAYGAHGPKRLILILVKEQP</sequence>
<dbReference type="PANTHER" id="PTHR43682">
    <property type="entry name" value="LACTATE UTILIZATION PROTEIN C"/>
    <property type="match status" value="1"/>
</dbReference>
<dbReference type="PANTHER" id="PTHR43682:SF1">
    <property type="entry name" value="LACTATE UTILIZATION PROTEIN C"/>
    <property type="match status" value="1"/>
</dbReference>
<dbReference type="InterPro" id="IPR024185">
    <property type="entry name" value="FTHF_cligase-like_sf"/>
</dbReference>
<dbReference type="AlphaFoldDB" id="A0A128EYK9"/>
<dbReference type="Pfam" id="PF02589">
    <property type="entry name" value="LUD_dom"/>
    <property type="match status" value="1"/>
</dbReference>
<accession>A0A128EYK9</accession>
<evidence type="ECO:0000313" key="3">
    <source>
        <dbReference type="Proteomes" id="UP000073601"/>
    </source>
</evidence>
<gene>
    <name evidence="2" type="primary">lutC</name>
    <name evidence="2" type="ORF">GMA8713_00923</name>
</gene>
<proteinExistence type="predicted"/>
<dbReference type="OrthoDB" id="9794157at2"/>
<dbReference type="Gene3D" id="3.40.50.10420">
    <property type="entry name" value="NagB/RpiA/CoA transferase-like"/>
    <property type="match status" value="1"/>
</dbReference>
<feature type="domain" description="LUD" evidence="1">
    <location>
        <begin position="50"/>
        <end position="222"/>
    </location>
</feature>
<name>A0A128EYK9_9GAMM</name>
<dbReference type="Proteomes" id="UP000073601">
    <property type="component" value="Unassembled WGS sequence"/>
</dbReference>